<evidence type="ECO:0000313" key="1">
    <source>
        <dbReference type="EMBL" id="KAL2508172.1"/>
    </source>
</evidence>
<name>A0ABD1T655_9LAMI</name>
<dbReference type="AlphaFoldDB" id="A0ABD1T655"/>
<protein>
    <recommendedName>
        <fullName evidence="3">RNase H type-1 domain-containing protein</fullName>
    </recommendedName>
</protein>
<accession>A0ABD1T655</accession>
<keyword evidence="2" id="KW-1185">Reference proteome</keyword>
<dbReference type="EMBL" id="JBFOLJ010000009">
    <property type="protein sequence ID" value="KAL2508172.1"/>
    <property type="molecule type" value="Genomic_DNA"/>
</dbReference>
<proteinExistence type="predicted"/>
<comment type="caution">
    <text evidence="1">The sequence shown here is derived from an EMBL/GenBank/DDBJ whole genome shotgun (WGS) entry which is preliminary data.</text>
</comment>
<dbReference type="Proteomes" id="UP001604277">
    <property type="component" value="Unassembled WGS sequence"/>
</dbReference>
<evidence type="ECO:0008006" key="3">
    <source>
        <dbReference type="Google" id="ProtNLM"/>
    </source>
</evidence>
<evidence type="ECO:0000313" key="2">
    <source>
        <dbReference type="Proteomes" id="UP001604277"/>
    </source>
</evidence>
<reference evidence="2" key="1">
    <citation type="submission" date="2024-07" db="EMBL/GenBank/DDBJ databases">
        <title>Two chromosome-level genome assemblies of Korean endemic species Abeliophyllum distichum and Forsythia ovata (Oleaceae).</title>
        <authorList>
            <person name="Jang H."/>
        </authorList>
    </citation>
    <scope>NUCLEOTIDE SEQUENCE [LARGE SCALE GENOMIC DNA]</scope>
</reference>
<sequence>MGNVIMAYHEFNGTGSCIETEMRAICRRLGLKQIWVELDSTSCIQLIKKKNNGTWTNAIPHPTKSSTKEMENSYYLADKLGHERGGNGLPKKFGPRQGQHSIMKMMTLMLCMQSQLLRF</sequence>
<organism evidence="1 2">
    <name type="scientific">Forsythia ovata</name>
    <dbReference type="NCBI Taxonomy" id="205694"/>
    <lineage>
        <taxon>Eukaryota</taxon>
        <taxon>Viridiplantae</taxon>
        <taxon>Streptophyta</taxon>
        <taxon>Embryophyta</taxon>
        <taxon>Tracheophyta</taxon>
        <taxon>Spermatophyta</taxon>
        <taxon>Magnoliopsida</taxon>
        <taxon>eudicotyledons</taxon>
        <taxon>Gunneridae</taxon>
        <taxon>Pentapetalae</taxon>
        <taxon>asterids</taxon>
        <taxon>lamiids</taxon>
        <taxon>Lamiales</taxon>
        <taxon>Oleaceae</taxon>
        <taxon>Forsythieae</taxon>
        <taxon>Forsythia</taxon>
    </lineage>
</organism>
<gene>
    <name evidence="1" type="ORF">Fot_31819</name>
</gene>